<dbReference type="InterPro" id="IPR021724">
    <property type="entry name" value="DUF3297"/>
</dbReference>
<comment type="caution">
    <text evidence="1">The sequence shown here is derived from an EMBL/GenBank/DDBJ whole genome shotgun (WGS) entry which is preliminary data.</text>
</comment>
<keyword evidence="2" id="KW-1185">Reference proteome</keyword>
<evidence type="ECO:0000313" key="2">
    <source>
        <dbReference type="Proteomes" id="UP001481413"/>
    </source>
</evidence>
<dbReference type="RefSeq" id="WP_353294088.1">
    <property type="nucleotide sequence ID" value="NZ_BAABWH010000003.1"/>
</dbReference>
<name>A0ABP9ZYB3_9GAMM</name>
<proteinExistence type="predicted"/>
<sequence>MSNTKPELPNHLSINPRSPHFVEECFEHDIGIRFKGKERTDIEEYNISEGWVKISSPTTKDRFGRPLLIKLKGEVEAFYK</sequence>
<reference evidence="1 2" key="1">
    <citation type="submission" date="2024-04" db="EMBL/GenBank/DDBJ databases">
        <title>Draft genome sequence of Thalassolituus maritimus NBRC 116585.</title>
        <authorList>
            <person name="Miyakawa T."/>
            <person name="Kusuya Y."/>
            <person name="Miura T."/>
        </authorList>
    </citation>
    <scope>NUCLEOTIDE SEQUENCE [LARGE SCALE GENOMIC DNA]</scope>
    <source>
        <strain evidence="1 2">5NW40-0001</strain>
    </source>
</reference>
<accession>A0ABP9ZYB3</accession>
<dbReference type="EMBL" id="BAABWH010000003">
    <property type="protein sequence ID" value="GAA6145146.1"/>
    <property type="molecule type" value="Genomic_DNA"/>
</dbReference>
<protein>
    <submittedName>
        <fullName evidence="1">DUF3297 family protein</fullName>
    </submittedName>
</protein>
<dbReference type="Proteomes" id="UP001481413">
    <property type="component" value="Unassembled WGS sequence"/>
</dbReference>
<dbReference type="Pfam" id="PF11730">
    <property type="entry name" value="DUF3297"/>
    <property type="match status" value="1"/>
</dbReference>
<evidence type="ECO:0000313" key="1">
    <source>
        <dbReference type="EMBL" id="GAA6145146.1"/>
    </source>
</evidence>
<gene>
    <name evidence="1" type="ORF">NBRC116585_12640</name>
</gene>
<organism evidence="1 2">
    <name type="scientific">Thalassolituus maritimus</name>
    <dbReference type="NCBI Taxonomy" id="484498"/>
    <lineage>
        <taxon>Bacteria</taxon>
        <taxon>Pseudomonadati</taxon>
        <taxon>Pseudomonadota</taxon>
        <taxon>Gammaproteobacteria</taxon>
        <taxon>Oceanospirillales</taxon>
        <taxon>Oceanospirillaceae</taxon>
        <taxon>Thalassolituus</taxon>
    </lineage>
</organism>